<dbReference type="AlphaFoldDB" id="E6V258"/>
<dbReference type="STRING" id="595537.Varpa_4977"/>
<dbReference type="KEGG" id="vpe:Varpa_4977"/>
<gene>
    <name evidence="2" type="ordered locus">Varpa_4977</name>
</gene>
<reference evidence="2 3" key="2">
    <citation type="journal article" date="2013" name="Genome Announc.">
        <title>Genome of the Root-Associated Plant Growth-Promoting Bacterium Variovorax paradoxus Strain EPS.</title>
        <authorList>
            <person name="Han J.I."/>
            <person name="Spain J.C."/>
            <person name="Leadbetter J.R."/>
            <person name="Ovchinnikova G."/>
            <person name="Goodwin L.A."/>
            <person name="Han C.S."/>
            <person name="Woyke T."/>
            <person name="Davenport K.W."/>
            <person name="Orwin P.M."/>
        </authorList>
    </citation>
    <scope>NUCLEOTIDE SEQUENCE [LARGE SCALE GENOMIC DNA]</scope>
    <source>
        <strain evidence="2 3">EPS</strain>
    </source>
</reference>
<feature type="region of interest" description="Disordered" evidence="1">
    <location>
        <begin position="1"/>
        <end position="29"/>
    </location>
</feature>
<dbReference type="RefSeq" id="WP_013543345.1">
    <property type="nucleotide sequence ID" value="NC_014931.1"/>
</dbReference>
<proteinExistence type="predicted"/>
<organism evidence="2 3">
    <name type="scientific">Variovorax paradoxus (strain EPS)</name>
    <dbReference type="NCBI Taxonomy" id="595537"/>
    <lineage>
        <taxon>Bacteria</taxon>
        <taxon>Pseudomonadati</taxon>
        <taxon>Pseudomonadota</taxon>
        <taxon>Betaproteobacteria</taxon>
        <taxon>Burkholderiales</taxon>
        <taxon>Comamonadaceae</taxon>
        <taxon>Variovorax</taxon>
    </lineage>
</organism>
<protein>
    <submittedName>
        <fullName evidence="2">Uncharacterized protein</fullName>
    </submittedName>
</protein>
<dbReference type="Proteomes" id="UP000008917">
    <property type="component" value="Chromosome"/>
</dbReference>
<dbReference type="OrthoDB" id="8853135at2"/>
<accession>E6V258</accession>
<feature type="compositionally biased region" description="Low complexity" evidence="1">
    <location>
        <begin position="1"/>
        <end position="22"/>
    </location>
</feature>
<dbReference type="EMBL" id="CP002417">
    <property type="protein sequence ID" value="ADU39137.1"/>
    <property type="molecule type" value="Genomic_DNA"/>
</dbReference>
<dbReference type="HOGENOM" id="CLU_1874554_0_0_4"/>
<reference evidence="3" key="1">
    <citation type="submission" date="2010-12" db="EMBL/GenBank/DDBJ databases">
        <title>Complete sequence of Variovorax paradoxus EPS.</title>
        <authorList>
            <consortium name="US DOE Joint Genome Institute"/>
            <person name="Lucas S."/>
            <person name="Copeland A."/>
            <person name="Lapidus A."/>
            <person name="Cheng J.-F."/>
            <person name="Goodwin L."/>
            <person name="Pitluck S."/>
            <person name="Teshima H."/>
            <person name="Detter J.C."/>
            <person name="Han C."/>
            <person name="Tapia R."/>
            <person name="Land M."/>
            <person name="Hauser L."/>
            <person name="Kyrpides N."/>
            <person name="Ivanova N."/>
            <person name="Ovchinnikova G."/>
            <person name="Orwin P."/>
            <person name="Han J.-I.G."/>
            <person name="Woyke T."/>
        </authorList>
    </citation>
    <scope>NUCLEOTIDE SEQUENCE [LARGE SCALE GENOMIC DNA]</scope>
    <source>
        <strain evidence="3">EPS</strain>
    </source>
</reference>
<evidence type="ECO:0000256" key="1">
    <source>
        <dbReference type="SAM" id="MobiDB-lite"/>
    </source>
</evidence>
<evidence type="ECO:0000313" key="3">
    <source>
        <dbReference type="Proteomes" id="UP000008917"/>
    </source>
</evidence>
<name>E6V258_VARPE</name>
<evidence type="ECO:0000313" key="2">
    <source>
        <dbReference type="EMBL" id="ADU39137.1"/>
    </source>
</evidence>
<sequence>MTDPTVAAAAGAAPPEMTGPAAQQAANPARFDPAETRTFANMMQAGPQGAAAVSSPSALGDAAKAMAAQMSGNNRSFEDMQKSLLASVDFNDPIGTMFAMTDHQMEMQMFFTKIHFSSSMASAATNVFGTLLKNQQ</sequence>